<evidence type="ECO:0000313" key="1">
    <source>
        <dbReference type="EMBL" id="GJT67261.1"/>
    </source>
</evidence>
<evidence type="ECO:0000313" key="2">
    <source>
        <dbReference type="Proteomes" id="UP001151760"/>
    </source>
</evidence>
<accession>A0ABQ5FV60</accession>
<comment type="caution">
    <text evidence="1">The sequence shown here is derived from an EMBL/GenBank/DDBJ whole genome shotgun (WGS) entry which is preliminary data.</text>
</comment>
<dbReference type="Proteomes" id="UP001151760">
    <property type="component" value="Unassembled WGS sequence"/>
</dbReference>
<dbReference type="EMBL" id="BQNB010017791">
    <property type="protein sequence ID" value="GJT67261.1"/>
    <property type="molecule type" value="Genomic_DNA"/>
</dbReference>
<gene>
    <name evidence="1" type="ORF">Tco_1018741</name>
</gene>
<proteinExistence type="predicted"/>
<sequence length="264" mass="29317">MGYWGILSSARNTRSTSCVFLGYGFYFEGSVGLTYQPTKSNLPDMSSYDEGPIPFWRHGMSCTNSSPILRAHLHALHEPNWHKAIVDEYNALFLTEHRPFEQVFIKARLVAISWSQSTEGIDCDETFSPVVKPATIRTVLSLARSLYGLKQAPRHGFSGLLASTRVGFQLDKKSIRHYCYHMGSDVAYLNLYVETSLLTASGNFERLTSTPAAHMSCNPCMAPLVDTESKLGSDGDLVSDPTLYRSLAGALQYLTFTRPDILIG</sequence>
<reference evidence="1" key="1">
    <citation type="journal article" date="2022" name="Int. J. Mol. Sci.">
        <title>Draft Genome of Tanacetum Coccineum: Genomic Comparison of Closely Related Tanacetum-Family Plants.</title>
        <authorList>
            <person name="Yamashiro T."/>
            <person name="Shiraishi A."/>
            <person name="Nakayama K."/>
            <person name="Satake H."/>
        </authorList>
    </citation>
    <scope>NUCLEOTIDE SEQUENCE</scope>
</reference>
<reference evidence="1" key="2">
    <citation type="submission" date="2022-01" db="EMBL/GenBank/DDBJ databases">
        <authorList>
            <person name="Yamashiro T."/>
            <person name="Shiraishi A."/>
            <person name="Satake H."/>
            <person name="Nakayama K."/>
        </authorList>
    </citation>
    <scope>NUCLEOTIDE SEQUENCE</scope>
</reference>
<name>A0ABQ5FV60_9ASTR</name>
<keyword evidence="2" id="KW-1185">Reference proteome</keyword>
<organism evidence="1 2">
    <name type="scientific">Tanacetum coccineum</name>
    <dbReference type="NCBI Taxonomy" id="301880"/>
    <lineage>
        <taxon>Eukaryota</taxon>
        <taxon>Viridiplantae</taxon>
        <taxon>Streptophyta</taxon>
        <taxon>Embryophyta</taxon>
        <taxon>Tracheophyta</taxon>
        <taxon>Spermatophyta</taxon>
        <taxon>Magnoliopsida</taxon>
        <taxon>eudicotyledons</taxon>
        <taxon>Gunneridae</taxon>
        <taxon>Pentapetalae</taxon>
        <taxon>asterids</taxon>
        <taxon>campanulids</taxon>
        <taxon>Asterales</taxon>
        <taxon>Asteraceae</taxon>
        <taxon>Asteroideae</taxon>
        <taxon>Anthemideae</taxon>
        <taxon>Anthemidinae</taxon>
        <taxon>Tanacetum</taxon>
    </lineage>
</organism>
<protein>
    <submittedName>
        <fullName evidence="1">Ribonuclease H-like domain-containing protein</fullName>
    </submittedName>
</protein>